<proteinExistence type="inferred from homology"/>
<evidence type="ECO:0000256" key="3">
    <source>
        <dbReference type="ARBA" id="ARBA00022679"/>
    </source>
</evidence>
<dbReference type="GO" id="GO:0140101">
    <property type="term" value="F:catalytic activity, acting on a tRNA"/>
    <property type="evidence" value="ECO:0007669"/>
    <property type="project" value="UniProtKB-ARBA"/>
</dbReference>
<dbReference type="SFLD" id="SFLDG01082">
    <property type="entry name" value="B12-binding_domain_containing"/>
    <property type="match status" value="1"/>
</dbReference>
<comment type="function">
    <text evidence="8">Catalyzes the methylthiolation of an aspartic acid residue of ribosomal protein uS12.</text>
</comment>
<dbReference type="PROSITE" id="PS01278">
    <property type="entry name" value="MTTASE_RADICAL"/>
    <property type="match status" value="1"/>
</dbReference>
<dbReference type="InterPro" id="IPR038135">
    <property type="entry name" value="Methylthiotransferase_N_sf"/>
</dbReference>
<feature type="domain" description="MTTase N-terminal" evidence="10">
    <location>
        <begin position="1"/>
        <end position="119"/>
    </location>
</feature>
<dbReference type="Pfam" id="PF00919">
    <property type="entry name" value="UPF0004"/>
    <property type="match status" value="1"/>
</dbReference>
<dbReference type="AlphaFoldDB" id="A0A6I2UK00"/>
<keyword evidence="3 8" id="KW-0808">Transferase</keyword>
<dbReference type="InterPro" id="IPR005839">
    <property type="entry name" value="Methylthiotransferase"/>
</dbReference>
<evidence type="ECO:0000256" key="2">
    <source>
        <dbReference type="ARBA" id="ARBA00022490"/>
    </source>
</evidence>
<gene>
    <name evidence="8 12" type="primary">rimO</name>
    <name evidence="12" type="ORF">FYJ84_11065</name>
</gene>
<dbReference type="PANTHER" id="PTHR43837:SF1">
    <property type="entry name" value="RIBOSOMAL PROTEIN US12 METHYLTHIOTRANSFERASE RIMO"/>
    <property type="match status" value="1"/>
</dbReference>
<dbReference type="GO" id="GO:0046872">
    <property type="term" value="F:metal ion binding"/>
    <property type="evidence" value="ECO:0007669"/>
    <property type="project" value="UniProtKB-KW"/>
</dbReference>
<dbReference type="Pfam" id="PF04055">
    <property type="entry name" value="Radical_SAM"/>
    <property type="match status" value="1"/>
</dbReference>
<dbReference type="InterPro" id="IPR007197">
    <property type="entry name" value="rSAM"/>
</dbReference>
<dbReference type="Gene3D" id="3.80.30.20">
    <property type="entry name" value="tm_1862 like domain"/>
    <property type="match status" value="1"/>
</dbReference>
<dbReference type="SFLD" id="SFLDS00029">
    <property type="entry name" value="Radical_SAM"/>
    <property type="match status" value="1"/>
</dbReference>
<evidence type="ECO:0000256" key="5">
    <source>
        <dbReference type="ARBA" id="ARBA00022723"/>
    </source>
</evidence>
<dbReference type="InterPro" id="IPR005840">
    <property type="entry name" value="Ribosomal_uS12_MeSTrfase_RimO"/>
</dbReference>
<comment type="catalytic activity">
    <reaction evidence="8">
        <text>L-aspartate(89)-[ribosomal protein uS12]-hydrogen + (sulfur carrier)-SH + AH2 + 2 S-adenosyl-L-methionine = 3-methylsulfanyl-L-aspartate(89)-[ribosomal protein uS12]-hydrogen + (sulfur carrier)-H + 5'-deoxyadenosine + L-methionine + A + S-adenosyl-L-homocysteine + 2 H(+)</text>
        <dbReference type="Rhea" id="RHEA:37087"/>
        <dbReference type="Rhea" id="RHEA-COMP:10460"/>
        <dbReference type="Rhea" id="RHEA-COMP:10461"/>
        <dbReference type="Rhea" id="RHEA-COMP:14737"/>
        <dbReference type="Rhea" id="RHEA-COMP:14739"/>
        <dbReference type="ChEBI" id="CHEBI:13193"/>
        <dbReference type="ChEBI" id="CHEBI:15378"/>
        <dbReference type="ChEBI" id="CHEBI:17319"/>
        <dbReference type="ChEBI" id="CHEBI:17499"/>
        <dbReference type="ChEBI" id="CHEBI:29917"/>
        <dbReference type="ChEBI" id="CHEBI:29961"/>
        <dbReference type="ChEBI" id="CHEBI:57844"/>
        <dbReference type="ChEBI" id="CHEBI:57856"/>
        <dbReference type="ChEBI" id="CHEBI:59789"/>
        <dbReference type="ChEBI" id="CHEBI:64428"/>
        <dbReference type="ChEBI" id="CHEBI:73599"/>
        <dbReference type="EC" id="2.8.4.4"/>
    </reaction>
</comment>
<dbReference type="SUPFAM" id="SSF102114">
    <property type="entry name" value="Radical SAM enzymes"/>
    <property type="match status" value="1"/>
</dbReference>
<dbReference type="InterPro" id="IPR013848">
    <property type="entry name" value="Methylthiotransferase_N"/>
</dbReference>
<dbReference type="GO" id="GO:0051539">
    <property type="term" value="F:4 iron, 4 sulfur cluster binding"/>
    <property type="evidence" value="ECO:0007669"/>
    <property type="project" value="UniProtKB-UniRule"/>
</dbReference>
<dbReference type="GO" id="GO:0103039">
    <property type="term" value="F:protein methylthiotransferase activity"/>
    <property type="evidence" value="ECO:0007669"/>
    <property type="project" value="UniProtKB-EC"/>
</dbReference>
<comment type="cofactor">
    <cofactor evidence="8">
        <name>[4Fe-4S] cluster</name>
        <dbReference type="ChEBI" id="CHEBI:49883"/>
    </cofactor>
    <text evidence="8">Binds 2 [4Fe-4S] clusters. One cluster is coordinated with 3 cysteines and an exchangeable S-adenosyl-L-methionine.</text>
</comment>
<dbReference type="CDD" id="cd01335">
    <property type="entry name" value="Radical_SAM"/>
    <property type="match status" value="1"/>
</dbReference>
<dbReference type="InterPro" id="IPR058240">
    <property type="entry name" value="rSAM_sf"/>
</dbReference>
<dbReference type="InterPro" id="IPR012340">
    <property type="entry name" value="NA-bd_OB-fold"/>
</dbReference>
<dbReference type="PROSITE" id="PS51918">
    <property type="entry name" value="RADICAL_SAM"/>
    <property type="match status" value="1"/>
</dbReference>
<feature type="domain" description="Radical SAM core" evidence="11">
    <location>
        <begin position="142"/>
        <end position="372"/>
    </location>
</feature>
<evidence type="ECO:0000256" key="4">
    <source>
        <dbReference type="ARBA" id="ARBA00022691"/>
    </source>
</evidence>
<dbReference type="NCBIfam" id="TIGR00089">
    <property type="entry name" value="MiaB/RimO family radical SAM methylthiotransferase"/>
    <property type="match status" value="1"/>
</dbReference>
<feature type="binding site" evidence="8">
    <location>
        <position position="156"/>
    </location>
    <ligand>
        <name>[4Fe-4S] cluster</name>
        <dbReference type="ChEBI" id="CHEBI:49883"/>
        <label>2</label>
        <note>4Fe-4S-S-AdoMet</note>
    </ligand>
</feature>
<organism evidence="12 13">
    <name type="scientific">Anaerovibrio slackiae</name>
    <dbReference type="NCBI Taxonomy" id="2652309"/>
    <lineage>
        <taxon>Bacteria</taxon>
        <taxon>Bacillati</taxon>
        <taxon>Bacillota</taxon>
        <taxon>Negativicutes</taxon>
        <taxon>Selenomonadales</taxon>
        <taxon>Selenomonadaceae</taxon>
        <taxon>Anaerovibrio</taxon>
    </lineage>
</organism>
<dbReference type="EC" id="2.8.4.4" evidence="8"/>
<comment type="similarity">
    <text evidence="8">Belongs to the methylthiotransferase family. RimO subfamily.</text>
</comment>
<dbReference type="NCBIfam" id="TIGR01125">
    <property type="entry name" value="30S ribosomal protein S12 methylthiotransferase RimO"/>
    <property type="match status" value="1"/>
</dbReference>
<keyword evidence="7 8" id="KW-0411">Iron-sulfur</keyword>
<dbReference type="Gene3D" id="2.40.50.140">
    <property type="entry name" value="Nucleic acid-binding proteins"/>
    <property type="match status" value="1"/>
</dbReference>
<dbReference type="Pfam" id="PF18693">
    <property type="entry name" value="TRAM_2"/>
    <property type="match status" value="1"/>
</dbReference>
<evidence type="ECO:0000256" key="1">
    <source>
        <dbReference type="ARBA" id="ARBA00022485"/>
    </source>
</evidence>
<dbReference type="GO" id="GO:0005840">
    <property type="term" value="C:ribosome"/>
    <property type="evidence" value="ECO:0007669"/>
    <property type="project" value="UniProtKB-KW"/>
</dbReference>
<protein>
    <recommendedName>
        <fullName evidence="8">Ribosomal protein uS12 methylthiotransferase RimO</fullName>
        <shortName evidence="8">uS12 MTTase</shortName>
        <shortName evidence="8">uS12 methylthiotransferase</shortName>
        <ecNumber evidence="8">2.8.4.4</ecNumber>
    </recommendedName>
    <alternativeName>
        <fullName evidence="8">Ribosomal protein uS12 (aspartate-C(3))-methylthiotransferase</fullName>
    </alternativeName>
    <alternativeName>
        <fullName evidence="8">Ribosome maturation factor RimO</fullName>
    </alternativeName>
</protein>
<evidence type="ECO:0000313" key="12">
    <source>
        <dbReference type="EMBL" id="MSU09521.1"/>
    </source>
</evidence>
<feature type="binding site" evidence="8">
    <location>
        <position position="10"/>
    </location>
    <ligand>
        <name>[4Fe-4S] cluster</name>
        <dbReference type="ChEBI" id="CHEBI:49883"/>
        <label>1</label>
    </ligand>
</feature>
<keyword evidence="2 8" id="KW-0963">Cytoplasm</keyword>
<accession>A0A6I2UK00</accession>
<dbReference type="EMBL" id="VUNR01000025">
    <property type="protein sequence ID" value="MSU09521.1"/>
    <property type="molecule type" value="Genomic_DNA"/>
</dbReference>
<dbReference type="GO" id="GO:0005829">
    <property type="term" value="C:cytosol"/>
    <property type="evidence" value="ECO:0007669"/>
    <property type="project" value="TreeGrafter"/>
</dbReference>
<keyword evidence="5 8" id="KW-0479">Metal-binding</keyword>
<dbReference type="Proteomes" id="UP000433181">
    <property type="component" value="Unassembled WGS sequence"/>
</dbReference>
<dbReference type="InterPro" id="IPR002792">
    <property type="entry name" value="TRAM_dom"/>
</dbReference>
<evidence type="ECO:0000259" key="11">
    <source>
        <dbReference type="PROSITE" id="PS51918"/>
    </source>
</evidence>
<dbReference type="InterPro" id="IPR023404">
    <property type="entry name" value="rSAM_horseshoe"/>
</dbReference>
<feature type="binding site" evidence="8">
    <location>
        <position position="163"/>
    </location>
    <ligand>
        <name>[4Fe-4S] cluster</name>
        <dbReference type="ChEBI" id="CHEBI:49883"/>
        <label>2</label>
        <note>4Fe-4S-S-AdoMet</note>
    </ligand>
</feature>
<keyword evidence="12" id="KW-0689">Ribosomal protein</keyword>
<feature type="binding site" evidence="8">
    <location>
        <position position="46"/>
    </location>
    <ligand>
        <name>[4Fe-4S] cluster</name>
        <dbReference type="ChEBI" id="CHEBI:49883"/>
        <label>1</label>
    </ligand>
</feature>
<dbReference type="InterPro" id="IPR020612">
    <property type="entry name" value="Methylthiotransferase_CS"/>
</dbReference>
<name>A0A6I2UK00_9FIRM</name>
<dbReference type="Gene3D" id="3.40.50.12160">
    <property type="entry name" value="Methylthiotransferase, N-terminal domain"/>
    <property type="match status" value="1"/>
</dbReference>
<dbReference type="GO" id="GO:0035600">
    <property type="term" value="P:tRNA methylthiolation"/>
    <property type="evidence" value="ECO:0007669"/>
    <property type="project" value="UniProtKB-ARBA"/>
</dbReference>
<dbReference type="PROSITE" id="PS50926">
    <property type="entry name" value="TRAM"/>
    <property type="match status" value="1"/>
</dbReference>
<feature type="binding site" evidence="8">
    <location>
        <position position="160"/>
    </location>
    <ligand>
        <name>[4Fe-4S] cluster</name>
        <dbReference type="ChEBI" id="CHEBI:49883"/>
        <label>2</label>
        <note>4Fe-4S-S-AdoMet</note>
    </ligand>
</feature>
<dbReference type="FunFam" id="3.80.30.20:FF:000001">
    <property type="entry name" value="tRNA-2-methylthio-N(6)-dimethylallyladenosine synthase 2"/>
    <property type="match status" value="1"/>
</dbReference>
<dbReference type="GO" id="GO:0035599">
    <property type="term" value="F:aspartic acid methylthiotransferase activity"/>
    <property type="evidence" value="ECO:0007669"/>
    <property type="project" value="TreeGrafter"/>
</dbReference>
<evidence type="ECO:0000259" key="9">
    <source>
        <dbReference type="PROSITE" id="PS50926"/>
    </source>
</evidence>
<dbReference type="PROSITE" id="PS51449">
    <property type="entry name" value="MTTASE_N"/>
    <property type="match status" value="1"/>
</dbReference>
<reference evidence="12 13" key="1">
    <citation type="submission" date="2019-08" db="EMBL/GenBank/DDBJ databases">
        <title>In-depth cultivation of the pig gut microbiome towards novel bacterial diversity and tailored functional studies.</title>
        <authorList>
            <person name="Wylensek D."/>
            <person name="Hitch T.C.A."/>
            <person name="Clavel T."/>
        </authorList>
    </citation>
    <scope>NUCLEOTIDE SEQUENCE [LARGE SCALE GENOMIC DNA]</scope>
    <source>
        <strain evidence="12 13">WCA-693-APC-5D-A</strain>
    </source>
</reference>
<keyword evidence="1 8" id="KW-0004">4Fe-4S</keyword>
<sequence>MKAGFISLGCSKNLVDTEVMLGILRQNGYELVNEAAEADVLIVNTCAFIESAKEESITTVLTMAEYKEPGKGRCKSLIIAGCLGQRYGQELLDDLPEADGIIGTGSWHRIMEAIEETLAGNRVVINRENEIIYDASVPRIPTTPSYTAYVKIAEGCNNRCAFCAIPLIRGRYRSRSVEDIRQEVEVLVAKGVREIVLIAQDTTNYGHDIYGEPSLARLLKELCRIEGIKWLRTLYSYPKFFTDELIEVIASEEKLVKYVDIPLQHANDEILRAMHRPDTKAEVTALLQKLRERIPGVVIRSTFIVGFPGETDAQYQELKEFLQQQRFDHVGIFTYSREEDTAAAEMEGQVPEEVMQDRYHDLKATQSLISQQLNEALEGQVLEVLVEGRTEDGMPYGRSYRQADDVDDSIYIEDDRTSQVGDMVKVRILQGFTEDLVGELVR</sequence>
<dbReference type="SFLD" id="SFLDG01061">
    <property type="entry name" value="methylthiotransferase"/>
    <property type="match status" value="1"/>
</dbReference>
<dbReference type="GeneID" id="96779468"/>
<evidence type="ECO:0000313" key="13">
    <source>
        <dbReference type="Proteomes" id="UP000433181"/>
    </source>
</evidence>
<evidence type="ECO:0000259" key="10">
    <source>
        <dbReference type="PROSITE" id="PS51449"/>
    </source>
</evidence>
<evidence type="ECO:0000256" key="6">
    <source>
        <dbReference type="ARBA" id="ARBA00023004"/>
    </source>
</evidence>
<dbReference type="PANTHER" id="PTHR43837">
    <property type="entry name" value="RIBOSOMAL PROTEIN S12 METHYLTHIOTRANSFERASE RIMO"/>
    <property type="match status" value="1"/>
</dbReference>
<comment type="caution">
    <text evidence="12">The sequence shown here is derived from an EMBL/GenBank/DDBJ whole genome shotgun (WGS) entry which is preliminary data.</text>
</comment>
<keyword evidence="4 8" id="KW-0949">S-adenosyl-L-methionine</keyword>
<dbReference type="RefSeq" id="WP_154407689.1">
    <property type="nucleotide sequence ID" value="NZ_JBGUTX010000427.1"/>
</dbReference>
<dbReference type="HAMAP" id="MF_01865">
    <property type="entry name" value="MTTase_RimO"/>
    <property type="match status" value="1"/>
</dbReference>
<feature type="binding site" evidence="8">
    <location>
        <position position="82"/>
    </location>
    <ligand>
        <name>[4Fe-4S] cluster</name>
        <dbReference type="ChEBI" id="CHEBI:49883"/>
        <label>1</label>
    </ligand>
</feature>
<evidence type="ECO:0000256" key="8">
    <source>
        <dbReference type="HAMAP-Rule" id="MF_01865"/>
    </source>
</evidence>
<keyword evidence="12" id="KW-0687">Ribonucleoprotein</keyword>
<keyword evidence="6 8" id="KW-0408">Iron</keyword>
<evidence type="ECO:0000256" key="7">
    <source>
        <dbReference type="ARBA" id="ARBA00023014"/>
    </source>
</evidence>
<feature type="domain" description="TRAM" evidence="9">
    <location>
        <begin position="375"/>
        <end position="442"/>
    </location>
</feature>
<keyword evidence="13" id="KW-1185">Reference proteome</keyword>
<dbReference type="SFLD" id="SFLDF00274">
    <property type="entry name" value="ribosomal_protein_S12_methylth"/>
    <property type="match status" value="1"/>
</dbReference>
<dbReference type="SMART" id="SM00729">
    <property type="entry name" value="Elp3"/>
    <property type="match status" value="1"/>
</dbReference>
<dbReference type="InterPro" id="IPR006638">
    <property type="entry name" value="Elp3/MiaA/NifB-like_rSAM"/>
</dbReference>
<comment type="subcellular location">
    <subcellularLocation>
        <location evidence="8">Cytoplasm</location>
    </subcellularLocation>
</comment>